<keyword evidence="2 9" id="KW-0963">Cytoplasm</keyword>
<dbReference type="GO" id="GO:0046872">
    <property type="term" value="F:metal ion binding"/>
    <property type="evidence" value="ECO:0007669"/>
    <property type="project" value="UniProtKB-KW"/>
</dbReference>
<evidence type="ECO:0000256" key="10">
    <source>
        <dbReference type="RuleBase" id="RU000607"/>
    </source>
</evidence>
<dbReference type="Pfam" id="PF00762">
    <property type="entry name" value="Ferrochelatase"/>
    <property type="match status" value="1"/>
</dbReference>
<dbReference type="PANTHER" id="PTHR11108">
    <property type="entry name" value="FERROCHELATASE"/>
    <property type="match status" value="1"/>
</dbReference>
<dbReference type="FunFam" id="3.40.50.1400:FF:000002">
    <property type="entry name" value="Ferrochelatase"/>
    <property type="match status" value="1"/>
</dbReference>
<dbReference type="PANTHER" id="PTHR11108:SF1">
    <property type="entry name" value="FERROCHELATASE, MITOCHONDRIAL"/>
    <property type="match status" value="1"/>
</dbReference>
<comment type="catalytic activity">
    <reaction evidence="9 10">
        <text>heme b + 2 H(+) = protoporphyrin IX + Fe(2+)</text>
        <dbReference type="Rhea" id="RHEA:22584"/>
        <dbReference type="ChEBI" id="CHEBI:15378"/>
        <dbReference type="ChEBI" id="CHEBI:29033"/>
        <dbReference type="ChEBI" id="CHEBI:57306"/>
        <dbReference type="ChEBI" id="CHEBI:60344"/>
        <dbReference type="EC" id="4.98.1.1"/>
    </reaction>
</comment>
<dbReference type="PROSITE" id="PS00534">
    <property type="entry name" value="FERROCHELATASE"/>
    <property type="match status" value="1"/>
</dbReference>
<dbReference type="UniPathway" id="UPA00252">
    <property type="reaction ID" value="UER00325"/>
</dbReference>
<dbReference type="Proteomes" id="UP000246145">
    <property type="component" value="Unassembled WGS sequence"/>
</dbReference>
<dbReference type="Gene3D" id="3.40.50.1400">
    <property type="match status" value="2"/>
</dbReference>
<dbReference type="EC" id="4.98.1.1" evidence="9 10"/>
<comment type="caution">
    <text evidence="11">The sequence shown here is derived from an EMBL/GenBank/DDBJ whole genome shotgun (WGS) entry which is preliminary data.</text>
</comment>
<dbReference type="InterPro" id="IPR033659">
    <property type="entry name" value="Ferrochelatase_N"/>
</dbReference>
<keyword evidence="7 9" id="KW-0627">Porphyrin biosynthesis</keyword>
<feature type="binding site" evidence="9">
    <location>
        <position position="336"/>
    </location>
    <ligand>
        <name>Fe(2+)</name>
        <dbReference type="ChEBI" id="CHEBI:29033"/>
    </ligand>
</feature>
<evidence type="ECO:0000313" key="11">
    <source>
        <dbReference type="EMBL" id="PVY68535.1"/>
    </source>
</evidence>
<feature type="binding site" evidence="9">
    <location>
        <position position="255"/>
    </location>
    <ligand>
        <name>Fe(2+)</name>
        <dbReference type="ChEBI" id="CHEBI:29033"/>
    </ligand>
</feature>
<comment type="subcellular location">
    <subcellularLocation>
        <location evidence="9 10">Cytoplasm</location>
    </subcellularLocation>
</comment>
<dbReference type="CDD" id="cd00419">
    <property type="entry name" value="Ferrochelatase_C"/>
    <property type="match status" value="1"/>
</dbReference>
<evidence type="ECO:0000256" key="5">
    <source>
        <dbReference type="ARBA" id="ARBA00023133"/>
    </source>
</evidence>
<dbReference type="SUPFAM" id="SSF53800">
    <property type="entry name" value="Chelatase"/>
    <property type="match status" value="1"/>
</dbReference>
<comment type="similarity">
    <text evidence="1 9 10">Belongs to the ferrochelatase family.</text>
</comment>
<evidence type="ECO:0000256" key="4">
    <source>
        <dbReference type="ARBA" id="ARBA00023004"/>
    </source>
</evidence>
<comment type="pathway">
    <text evidence="9 10">Porphyrin-containing compound metabolism; protoheme biosynthesis; protoheme from protoporphyrin-IX: step 1/1.</text>
</comment>
<name>A0A2U1CRL7_9BURK</name>
<dbReference type="GO" id="GO:0006783">
    <property type="term" value="P:heme biosynthetic process"/>
    <property type="evidence" value="ECO:0007669"/>
    <property type="project" value="UniProtKB-UniRule"/>
</dbReference>
<evidence type="ECO:0000313" key="12">
    <source>
        <dbReference type="Proteomes" id="UP000246145"/>
    </source>
</evidence>
<dbReference type="GO" id="GO:0004325">
    <property type="term" value="F:ferrochelatase activity"/>
    <property type="evidence" value="ECO:0007669"/>
    <property type="project" value="UniProtKB-UniRule"/>
</dbReference>
<protein>
    <recommendedName>
        <fullName evidence="9 10">Ferrochelatase</fullName>
        <ecNumber evidence="9 10">4.98.1.1</ecNumber>
    </recommendedName>
    <alternativeName>
        <fullName evidence="9">Heme synthase</fullName>
    </alternativeName>
    <alternativeName>
        <fullName evidence="9">Protoheme ferro-lyase</fullName>
    </alternativeName>
</protein>
<dbReference type="AlphaFoldDB" id="A0A2U1CRL7"/>
<evidence type="ECO:0000256" key="3">
    <source>
        <dbReference type="ARBA" id="ARBA00022723"/>
    </source>
</evidence>
<proteinExistence type="inferred from homology"/>
<dbReference type="STRING" id="1231391.GCA_000308195_03564"/>
<evidence type="ECO:0000256" key="7">
    <source>
        <dbReference type="ARBA" id="ARBA00023244"/>
    </source>
</evidence>
<evidence type="ECO:0000256" key="2">
    <source>
        <dbReference type="ARBA" id="ARBA00022490"/>
    </source>
</evidence>
<keyword evidence="3 9" id="KW-0479">Metal-binding</keyword>
<dbReference type="GO" id="GO:0005737">
    <property type="term" value="C:cytoplasm"/>
    <property type="evidence" value="ECO:0007669"/>
    <property type="project" value="UniProtKB-SubCell"/>
</dbReference>
<dbReference type="InterPro" id="IPR019772">
    <property type="entry name" value="Ferrochelatase_AS"/>
</dbReference>
<keyword evidence="4 9" id="KW-0408">Iron</keyword>
<dbReference type="NCBIfam" id="TIGR00109">
    <property type="entry name" value="hemH"/>
    <property type="match status" value="1"/>
</dbReference>
<evidence type="ECO:0000256" key="9">
    <source>
        <dbReference type="HAMAP-Rule" id="MF_00323"/>
    </source>
</evidence>
<evidence type="ECO:0000256" key="6">
    <source>
        <dbReference type="ARBA" id="ARBA00023239"/>
    </source>
</evidence>
<keyword evidence="5 9" id="KW-0350">Heme biosynthesis</keyword>
<dbReference type="InterPro" id="IPR001015">
    <property type="entry name" value="Ferrochelatase"/>
</dbReference>
<dbReference type="EMBL" id="QEKO01000001">
    <property type="protein sequence ID" value="PVY68535.1"/>
    <property type="molecule type" value="Genomic_DNA"/>
</dbReference>
<dbReference type="CDD" id="cd03411">
    <property type="entry name" value="Ferrochelatase_N"/>
    <property type="match status" value="1"/>
</dbReference>
<evidence type="ECO:0000256" key="8">
    <source>
        <dbReference type="ARBA" id="ARBA00024536"/>
    </source>
</evidence>
<dbReference type="HAMAP" id="MF_00323">
    <property type="entry name" value="Ferrochelatase"/>
    <property type="match status" value="1"/>
</dbReference>
<dbReference type="InterPro" id="IPR033644">
    <property type="entry name" value="Ferrochelatase_C"/>
</dbReference>
<gene>
    <name evidence="9" type="primary">hemH</name>
    <name evidence="11" type="ORF">C7440_0941</name>
</gene>
<comment type="catalytic activity">
    <reaction evidence="8">
        <text>Fe-coproporphyrin III + 2 H(+) = coproporphyrin III + Fe(2+)</text>
        <dbReference type="Rhea" id="RHEA:49572"/>
        <dbReference type="ChEBI" id="CHEBI:15378"/>
        <dbReference type="ChEBI" id="CHEBI:29033"/>
        <dbReference type="ChEBI" id="CHEBI:68438"/>
        <dbReference type="ChEBI" id="CHEBI:131725"/>
        <dbReference type="EC" id="4.99.1.9"/>
    </reaction>
    <physiologicalReaction direction="right-to-left" evidence="8">
        <dbReference type="Rhea" id="RHEA:49574"/>
    </physiologicalReaction>
</comment>
<organism evidence="11 12">
    <name type="scientific">Pusillimonas noertemannii</name>
    <dbReference type="NCBI Taxonomy" id="305977"/>
    <lineage>
        <taxon>Bacteria</taxon>
        <taxon>Pseudomonadati</taxon>
        <taxon>Pseudomonadota</taxon>
        <taxon>Betaproteobacteria</taxon>
        <taxon>Burkholderiales</taxon>
        <taxon>Alcaligenaceae</taxon>
        <taxon>Pusillimonas</taxon>
    </lineage>
</organism>
<keyword evidence="6 9" id="KW-0456">Lyase</keyword>
<keyword evidence="12" id="KW-1185">Reference proteome</keyword>
<evidence type="ECO:0000256" key="1">
    <source>
        <dbReference type="ARBA" id="ARBA00007718"/>
    </source>
</evidence>
<comment type="function">
    <text evidence="9 10">Catalyzes the ferrous insertion into protoporphyrin IX.</text>
</comment>
<sequence length="388" mass="43198">MPAGPGAGRRKEAMLRVPPDPGAFVSFFSWLSMSVLLPPRYLPEPADGQAFSDHPEPRAPGPVGVLLINLGTPDAPEAGAIRRYLAEFLSDQRVIELPQLLWQPILRGAILPLRPRKLAPRYREIWHEGGSPLLVWSLAQGKGVDQALKSLGIQAHVEVGMRYGRPALDGALENLRRQGCERILVVPMYPQYAASTTATAVDAVARYAARLRNQPELRFIKRFHTEPEYIDALAGQVERHWAQNGEPQKLLLSFHGLPRAVVEKGDPYRRDCMETADLLAARLGDRGKLVSVAFQSRFGAQKWLEPYTEPTLRAWARQGVTQVDVMCPGFLADCIETLEEIQMQCRDAFLSEGGQRFGFIPCLNDDPQWARGFAAIVGRHLQGWVKTA</sequence>
<reference evidence="11 12" key="1">
    <citation type="submission" date="2018-04" db="EMBL/GenBank/DDBJ databases">
        <title>Genomic Encyclopedia of Type Strains, Phase IV (KMG-IV): sequencing the most valuable type-strain genomes for metagenomic binning, comparative biology and taxonomic classification.</title>
        <authorList>
            <person name="Goeker M."/>
        </authorList>
    </citation>
    <scope>NUCLEOTIDE SEQUENCE [LARGE SCALE GENOMIC DNA]</scope>
    <source>
        <strain evidence="11 12">DSM 10065</strain>
    </source>
</reference>
<accession>A0A2U1CRL7</accession>